<dbReference type="Gene3D" id="3.40.350.10">
    <property type="entry name" value="Creatinase/prolidase N-terminal domain"/>
    <property type="match status" value="1"/>
</dbReference>
<dbReference type="PANTHER" id="PTHR46112">
    <property type="entry name" value="AMINOPEPTIDASE"/>
    <property type="match status" value="1"/>
</dbReference>
<dbReference type="InterPro" id="IPR001714">
    <property type="entry name" value="Pept_M24_MAP"/>
</dbReference>
<dbReference type="Gene3D" id="3.90.230.10">
    <property type="entry name" value="Creatinase/methionine aminopeptidase superfamily"/>
    <property type="match status" value="1"/>
</dbReference>
<evidence type="ECO:0000313" key="8">
    <source>
        <dbReference type="Proteomes" id="UP000197032"/>
    </source>
</evidence>
<feature type="transmembrane region" description="Helical" evidence="4">
    <location>
        <begin position="36"/>
        <end position="57"/>
    </location>
</feature>
<dbReference type="FunFam" id="3.90.230.10:FF:000014">
    <property type="entry name" value="Aminopeptidase P family protein"/>
    <property type="match status" value="1"/>
</dbReference>
<evidence type="ECO:0000256" key="3">
    <source>
        <dbReference type="ARBA" id="ARBA00022801"/>
    </source>
</evidence>
<dbReference type="PROSITE" id="PS00491">
    <property type="entry name" value="PROLINE_PEPTIDASE"/>
    <property type="match status" value="1"/>
</dbReference>
<evidence type="ECO:0000259" key="5">
    <source>
        <dbReference type="Pfam" id="PF00557"/>
    </source>
</evidence>
<dbReference type="SUPFAM" id="SSF55920">
    <property type="entry name" value="Creatinase/aminopeptidase"/>
    <property type="match status" value="1"/>
</dbReference>
<dbReference type="InterPro" id="IPR029149">
    <property type="entry name" value="Creatin/AminoP/Spt16_N"/>
</dbReference>
<accession>A0A1Z5HX90</accession>
<evidence type="ECO:0000256" key="1">
    <source>
        <dbReference type="ARBA" id="ARBA00008766"/>
    </source>
</evidence>
<keyword evidence="4" id="KW-0812">Transmembrane</keyword>
<dbReference type="PRINTS" id="PR00599">
    <property type="entry name" value="MAPEPTIDASE"/>
</dbReference>
<keyword evidence="4" id="KW-1133">Transmembrane helix</keyword>
<dbReference type="Pfam" id="PF01321">
    <property type="entry name" value="Creatinase_N"/>
    <property type="match status" value="1"/>
</dbReference>
<evidence type="ECO:0000313" key="7">
    <source>
        <dbReference type="EMBL" id="GAW94146.1"/>
    </source>
</evidence>
<gene>
    <name evidence="7" type="ORF">KKC1_32600</name>
</gene>
<dbReference type="AlphaFoldDB" id="A0A1Z5HX90"/>
<dbReference type="GO" id="GO:0004177">
    <property type="term" value="F:aminopeptidase activity"/>
    <property type="evidence" value="ECO:0007669"/>
    <property type="project" value="UniProtKB-ARBA"/>
</dbReference>
<dbReference type="Pfam" id="PF00557">
    <property type="entry name" value="Peptidase_M24"/>
    <property type="match status" value="1"/>
</dbReference>
<evidence type="ECO:0000256" key="4">
    <source>
        <dbReference type="SAM" id="Phobius"/>
    </source>
</evidence>
<keyword evidence="2" id="KW-0479">Metal-binding</keyword>
<comment type="caution">
    <text evidence="7">The sequence shown here is derived from an EMBL/GenBank/DDBJ whole genome shotgun (WGS) entry which is preliminary data.</text>
</comment>
<keyword evidence="8" id="KW-1185">Reference proteome</keyword>
<reference evidence="8" key="1">
    <citation type="journal article" date="2017" name="Appl. Environ. Microbiol.">
        <title>Genomic Analysis of Calderihabitans maritimus KKC1, a Thermophilic, Hydrogenogenic, Carboxydotrophic Bacterium Isolated from Marine Sediment.</title>
        <authorList>
            <person name="Omae K."/>
            <person name="Yoneda Y."/>
            <person name="Fukuyama Y."/>
            <person name="Yoshida T."/>
            <person name="Sako Y."/>
        </authorList>
    </citation>
    <scope>NUCLEOTIDE SEQUENCE [LARGE SCALE GENOMIC DNA]</scope>
    <source>
        <strain evidence="8">KKC1</strain>
    </source>
</reference>
<evidence type="ECO:0000256" key="2">
    <source>
        <dbReference type="ARBA" id="ARBA00022723"/>
    </source>
</evidence>
<proteinExistence type="inferred from homology"/>
<dbReference type="EMBL" id="BDGJ01000198">
    <property type="protein sequence ID" value="GAW94146.1"/>
    <property type="molecule type" value="Genomic_DNA"/>
</dbReference>
<dbReference type="InterPro" id="IPR036005">
    <property type="entry name" value="Creatinase/aminopeptidase-like"/>
</dbReference>
<dbReference type="CDD" id="cd01092">
    <property type="entry name" value="APP-like"/>
    <property type="match status" value="1"/>
</dbReference>
<dbReference type="Proteomes" id="UP000197032">
    <property type="component" value="Unassembled WGS sequence"/>
</dbReference>
<dbReference type="InterPro" id="IPR001131">
    <property type="entry name" value="Peptidase_M24B_aminopep-P_CS"/>
</dbReference>
<dbReference type="PANTHER" id="PTHR46112:SF3">
    <property type="entry name" value="AMINOPEPTIDASE YPDF"/>
    <property type="match status" value="1"/>
</dbReference>
<feature type="domain" description="Peptidase M24" evidence="5">
    <location>
        <begin position="143"/>
        <end position="345"/>
    </location>
</feature>
<protein>
    <submittedName>
        <fullName evidence="7">Peptidase M24</fullName>
    </submittedName>
</protein>
<sequence length="361" mass="40564">MEGMNMTRDRLERLRENFEAQEIEAMLVMQPENRRYLSGFTGTFGVLVIGFQEAYLITDFRYVEQAEKQASEFKVVKYGNSIYETLSEVLKKLDVNKVGFEAEHVTYAQFVNLRDKLDFVTLKPVEGLIERLRQFKDEGEIDLIRRAVVIADKAFEHILSYLRPGVKEKEIALELEFFMRRNGAEKAAFDIIVASGPRGSLPHGVASDRQVQPGDLIVMDFGAVYQGYHSDITRTVVVGEPDERQKEIYNIVLEAQVAAIKAIKPGKVTSEIDLVARNIIAGYGYGEHFGHGLGHGVGLAVHERPRLASTDFTQLETGMVMTVEPGIYVKDWGGVRIEDMVVVRENGCEVLTGATKKLLTI</sequence>
<name>A0A1Z5HX90_9FIRM</name>
<dbReference type="InterPro" id="IPR000994">
    <property type="entry name" value="Pept_M24"/>
</dbReference>
<dbReference type="GO" id="GO:0008235">
    <property type="term" value="F:metalloexopeptidase activity"/>
    <property type="evidence" value="ECO:0007669"/>
    <property type="project" value="UniProtKB-ARBA"/>
</dbReference>
<evidence type="ECO:0000259" key="6">
    <source>
        <dbReference type="Pfam" id="PF01321"/>
    </source>
</evidence>
<organism evidence="7 8">
    <name type="scientific">Calderihabitans maritimus</name>
    <dbReference type="NCBI Taxonomy" id="1246530"/>
    <lineage>
        <taxon>Bacteria</taxon>
        <taxon>Bacillati</taxon>
        <taxon>Bacillota</taxon>
        <taxon>Clostridia</taxon>
        <taxon>Neomoorellales</taxon>
        <taxon>Calderihabitantaceae</taxon>
        <taxon>Calderihabitans</taxon>
    </lineage>
</organism>
<feature type="domain" description="Creatinase N-terminal" evidence="6">
    <location>
        <begin position="10"/>
        <end position="134"/>
    </location>
</feature>
<comment type="similarity">
    <text evidence="1">Belongs to the peptidase M24B family.</text>
</comment>
<keyword evidence="3" id="KW-0378">Hydrolase</keyword>
<dbReference type="GO" id="GO:0046872">
    <property type="term" value="F:metal ion binding"/>
    <property type="evidence" value="ECO:0007669"/>
    <property type="project" value="UniProtKB-KW"/>
</dbReference>
<keyword evidence="4" id="KW-0472">Membrane</keyword>
<dbReference type="InterPro" id="IPR050659">
    <property type="entry name" value="Peptidase_M24B"/>
</dbReference>
<dbReference type="InterPro" id="IPR000587">
    <property type="entry name" value="Creatinase_N"/>
</dbReference>